<dbReference type="PANTHER" id="PTHR19237:SF20">
    <property type="entry name" value="NUCLEOBINDIN 1"/>
    <property type="match status" value="1"/>
</dbReference>
<dbReference type="InterPro" id="IPR011992">
    <property type="entry name" value="EF-hand-dom_pair"/>
</dbReference>
<evidence type="ECO:0000313" key="17">
    <source>
        <dbReference type="Proteomes" id="UP000277928"/>
    </source>
</evidence>
<dbReference type="GO" id="GO:0005793">
    <property type="term" value="C:endoplasmic reticulum-Golgi intermediate compartment"/>
    <property type="evidence" value="ECO:0007669"/>
    <property type="project" value="TreeGrafter"/>
</dbReference>
<evidence type="ECO:0000256" key="3">
    <source>
        <dbReference type="ARBA" id="ARBA00004555"/>
    </source>
</evidence>
<dbReference type="PANTHER" id="PTHR19237">
    <property type="entry name" value="NUCLEOBINDIN"/>
    <property type="match status" value="1"/>
</dbReference>
<keyword evidence="7" id="KW-0597">Phosphoprotein</keyword>
<protein>
    <recommendedName>
        <fullName evidence="15">NUCB1-like N-terminal domain-containing protein</fullName>
    </recommendedName>
</protein>
<dbReference type="InterPro" id="IPR057576">
    <property type="entry name" value="NUCB1_N"/>
</dbReference>
<feature type="coiled-coil region" evidence="13">
    <location>
        <begin position="158"/>
        <end position="219"/>
    </location>
</feature>
<dbReference type="Proteomes" id="UP000277928">
    <property type="component" value="Unassembled WGS sequence"/>
</dbReference>
<dbReference type="GO" id="GO:0005509">
    <property type="term" value="F:calcium ion binding"/>
    <property type="evidence" value="ECO:0007669"/>
    <property type="project" value="TreeGrafter"/>
</dbReference>
<keyword evidence="6" id="KW-0964">Secreted</keyword>
<proteinExistence type="predicted"/>
<evidence type="ECO:0000256" key="8">
    <source>
        <dbReference type="ARBA" id="ARBA00022729"/>
    </source>
</evidence>
<name>A0A3P6T6B3_LITSI</name>
<evidence type="ECO:0000256" key="9">
    <source>
        <dbReference type="ARBA" id="ARBA00022737"/>
    </source>
</evidence>
<gene>
    <name evidence="16" type="ORF">NLS_LOCUS6273</name>
</gene>
<comment type="subcellular location">
    <subcellularLocation>
        <location evidence="2">Cytoplasm</location>
    </subcellularLocation>
    <subcellularLocation>
        <location evidence="3">Golgi apparatus</location>
    </subcellularLocation>
    <subcellularLocation>
        <location evidence="1">Membrane</location>
        <topology evidence="1">Peripheral membrane protein</topology>
    </subcellularLocation>
    <subcellularLocation>
        <location evidence="4">Secreted</location>
    </subcellularLocation>
</comment>
<evidence type="ECO:0000256" key="5">
    <source>
        <dbReference type="ARBA" id="ARBA00022490"/>
    </source>
</evidence>
<evidence type="ECO:0000256" key="14">
    <source>
        <dbReference type="SAM" id="SignalP"/>
    </source>
</evidence>
<feature type="signal peptide" evidence="14">
    <location>
        <begin position="1"/>
        <end position="21"/>
    </location>
</feature>
<dbReference type="AlphaFoldDB" id="A0A3P6T6B3"/>
<dbReference type="OMA" id="VWEDTDK"/>
<evidence type="ECO:0000256" key="13">
    <source>
        <dbReference type="SAM" id="Coils"/>
    </source>
</evidence>
<dbReference type="GO" id="GO:0070062">
    <property type="term" value="C:extracellular exosome"/>
    <property type="evidence" value="ECO:0007669"/>
    <property type="project" value="TreeGrafter"/>
</dbReference>
<feature type="domain" description="NUCB1-like N-terminal" evidence="15">
    <location>
        <begin position="36"/>
        <end position="168"/>
    </location>
</feature>
<evidence type="ECO:0000256" key="1">
    <source>
        <dbReference type="ARBA" id="ARBA00004170"/>
    </source>
</evidence>
<dbReference type="Gene3D" id="1.10.238.10">
    <property type="entry name" value="EF-hand"/>
    <property type="match status" value="1"/>
</dbReference>
<dbReference type="GO" id="GO:0005794">
    <property type="term" value="C:Golgi apparatus"/>
    <property type="evidence" value="ECO:0007669"/>
    <property type="project" value="UniProtKB-SubCell"/>
</dbReference>
<feature type="chain" id="PRO_5018104749" description="NUCB1-like N-terminal domain-containing protein" evidence="14">
    <location>
        <begin position="22"/>
        <end position="435"/>
    </location>
</feature>
<evidence type="ECO:0000259" key="15">
    <source>
        <dbReference type="Pfam" id="PF25434"/>
    </source>
</evidence>
<dbReference type="STRING" id="42156.A0A3P6T6B3"/>
<dbReference type="PROSITE" id="PS00018">
    <property type="entry name" value="EF_HAND_1"/>
    <property type="match status" value="1"/>
</dbReference>
<evidence type="ECO:0000256" key="12">
    <source>
        <dbReference type="ARBA" id="ARBA00023136"/>
    </source>
</evidence>
<evidence type="ECO:0000313" key="16">
    <source>
        <dbReference type="EMBL" id="VDK83582.1"/>
    </source>
</evidence>
<evidence type="ECO:0000256" key="4">
    <source>
        <dbReference type="ARBA" id="ARBA00004613"/>
    </source>
</evidence>
<sequence length="435" mass="51762">MGYSLMFSRWLLLFYILLTLGINAVPINRDTVDDDLQNVEKQRQWEQEQRQREEKEEIAKYVKYMRYLDTVLSILQATPQWKEAMQSMTQEEMRSGKIAEMVDKLEPHIIEQLVNAKILELQRLEQEIKDQLEADGGATYNIKVPEHLDFSNWKTFSQKDLRKLIVKVVADMDELEQQRKQDFKQYEMKKKAEEDHKMAQMVETERQQYIKQMEEQRMRYKHEPLKHPGSRDQLKKVWEDTDKLDKDTYDPITLFALHDRNNDGYWSYDELNTIFLPEIEKLSNFSDLERLEELYRMRDHVMKQMDTDSDHRISLTEFLADREAQEEKADQGWEDIVDKKQYTKEELEVFEKEYAKQQGWGEYAYSTPAPTPPPTQMNHSDQVPIQQVGAPADQQGNVGIQQPHQIPVQQYIAPIQPVQQHQMQTVEHIDRTYGV</sequence>
<dbReference type="InterPro" id="IPR040250">
    <property type="entry name" value="Nucleobindin"/>
</dbReference>
<dbReference type="OrthoDB" id="5982823at2759"/>
<dbReference type="Pfam" id="PF25434">
    <property type="entry name" value="NUCB1_N"/>
    <property type="match status" value="1"/>
</dbReference>
<accession>A0A3P6T6B3</accession>
<evidence type="ECO:0000256" key="2">
    <source>
        <dbReference type="ARBA" id="ARBA00004496"/>
    </source>
</evidence>
<keyword evidence="5" id="KW-0963">Cytoplasm</keyword>
<keyword evidence="8 14" id="KW-0732">Signal</keyword>
<evidence type="ECO:0000256" key="11">
    <source>
        <dbReference type="ARBA" id="ARBA00023034"/>
    </source>
</evidence>
<evidence type="ECO:0000256" key="10">
    <source>
        <dbReference type="ARBA" id="ARBA00022837"/>
    </source>
</evidence>
<keyword evidence="11" id="KW-0333">Golgi apparatus</keyword>
<organism evidence="16 17">
    <name type="scientific">Litomosoides sigmodontis</name>
    <name type="common">Filarial nematode worm</name>
    <dbReference type="NCBI Taxonomy" id="42156"/>
    <lineage>
        <taxon>Eukaryota</taxon>
        <taxon>Metazoa</taxon>
        <taxon>Ecdysozoa</taxon>
        <taxon>Nematoda</taxon>
        <taxon>Chromadorea</taxon>
        <taxon>Rhabditida</taxon>
        <taxon>Spirurina</taxon>
        <taxon>Spiruromorpha</taxon>
        <taxon>Filarioidea</taxon>
        <taxon>Onchocercidae</taxon>
        <taxon>Litomosoides</taxon>
    </lineage>
</organism>
<evidence type="ECO:0000256" key="6">
    <source>
        <dbReference type="ARBA" id="ARBA00022525"/>
    </source>
</evidence>
<dbReference type="GO" id="GO:0016020">
    <property type="term" value="C:membrane"/>
    <property type="evidence" value="ECO:0007669"/>
    <property type="project" value="UniProtKB-SubCell"/>
</dbReference>
<reference evidence="16 17" key="1">
    <citation type="submission" date="2018-08" db="EMBL/GenBank/DDBJ databases">
        <authorList>
            <person name="Laetsch R D."/>
            <person name="Stevens L."/>
            <person name="Kumar S."/>
            <person name="Blaxter L. M."/>
        </authorList>
    </citation>
    <scope>NUCLEOTIDE SEQUENCE [LARGE SCALE GENOMIC DNA]</scope>
</reference>
<keyword evidence="17" id="KW-1185">Reference proteome</keyword>
<keyword evidence="10" id="KW-0106">Calcium</keyword>
<dbReference type="InterPro" id="IPR018247">
    <property type="entry name" value="EF_Hand_1_Ca_BS"/>
</dbReference>
<dbReference type="SUPFAM" id="SSF47473">
    <property type="entry name" value="EF-hand"/>
    <property type="match status" value="1"/>
</dbReference>
<keyword evidence="13" id="KW-0175">Coiled coil</keyword>
<evidence type="ECO:0000256" key="7">
    <source>
        <dbReference type="ARBA" id="ARBA00022553"/>
    </source>
</evidence>
<keyword evidence="9" id="KW-0677">Repeat</keyword>
<keyword evidence="12" id="KW-0472">Membrane</keyword>
<dbReference type="EMBL" id="UYRX01000539">
    <property type="protein sequence ID" value="VDK83582.1"/>
    <property type="molecule type" value="Genomic_DNA"/>
</dbReference>